<keyword evidence="2" id="KW-1185">Reference proteome</keyword>
<dbReference type="HOGENOM" id="CLU_2689620_0_0_1"/>
<dbReference type="EMBL" id="KN823294">
    <property type="protein sequence ID" value="KIO18340.1"/>
    <property type="molecule type" value="Genomic_DNA"/>
</dbReference>
<dbReference type="Proteomes" id="UP000054248">
    <property type="component" value="Unassembled WGS sequence"/>
</dbReference>
<gene>
    <name evidence="1" type="ORF">M407DRAFT_160373</name>
</gene>
<protein>
    <submittedName>
        <fullName evidence="1">Uncharacterized protein</fullName>
    </submittedName>
</protein>
<organism evidence="1 2">
    <name type="scientific">Tulasnella calospora MUT 4182</name>
    <dbReference type="NCBI Taxonomy" id="1051891"/>
    <lineage>
        <taxon>Eukaryota</taxon>
        <taxon>Fungi</taxon>
        <taxon>Dikarya</taxon>
        <taxon>Basidiomycota</taxon>
        <taxon>Agaricomycotina</taxon>
        <taxon>Agaricomycetes</taxon>
        <taxon>Cantharellales</taxon>
        <taxon>Tulasnellaceae</taxon>
        <taxon>Tulasnella</taxon>
    </lineage>
</organism>
<dbReference type="AlphaFoldDB" id="A0A0C3PU54"/>
<accession>A0A0C3PU54</accession>
<name>A0A0C3PU54_9AGAM</name>
<reference evidence="2" key="2">
    <citation type="submission" date="2015-01" db="EMBL/GenBank/DDBJ databases">
        <title>Evolutionary Origins and Diversification of the Mycorrhizal Mutualists.</title>
        <authorList>
            <consortium name="DOE Joint Genome Institute"/>
            <consortium name="Mycorrhizal Genomics Consortium"/>
            <person name="Kohler A."/>
            <person name="Kuo A."/>
            <person name="Nagy L.G."/>
            <person name="Floudas D."/>
            <person name="Copeland A."/>
            <person name="Barry K.W."/>
            <person name="Cichocki N."/>
            <person name="Veneault-Fourrey C."/>
            <person name="LaButti K."/>
            <person name="Lindquist E.A."/>
            <person name="Lipzen A."/>
            <person name="Lundell T."/>
            <person name="Morin E."/>
            <person name="Murat C."/>
            <person name="Riley R."/>
            <person name="Ohm R."/>
            <person name="Sun H."/>
            <person name="Tunlid A."/>
            <person name="Henrissat B."/>
            <person name="Grigoriev I.V."/>
            <person name="Hibbett D.S."/>
            <person name="Martin F."/>
        </authorList>
    </citation>
    <scope>NUCLEOTIDE SEQUENCE [LARGE SCALE GENOMIC DNA]</scope>
    <source>
        <strain evidence="2">MUT 4182</strain>
    </source>
</reference>
<evidence type="ECO:0000313" key="2">
    <source>
        <dbReference type="Proteomes" id="UP000054248"/>
    </source>
</evidence>
<proteinExistence type="predicted"/>
<evidence type="ECO:0000313" key="1">
    <source>
        <dbReference type="EMBL" id="KIO18340.1"/>
    </source>
</evidence>
<reference evidence="1 2" key="1">
    <citation type="submission" date="2014-04" db="EMBL/GenBank/DDBJ databases">
        <authorList>
            <consortium name="DOE Joint Genome Institute"/>
            <person name="Kuo A."/>
            <person name="Girlanda M."/>
            <person name="Perotto S."/>
            <person name="Kohler A."/>
            <person name="Nagy L.G."/>
            <person name="Floudas D."/>
            <person name="Copeland A."/>
            <person name="Barry K.W."/>
            <person name="Cichocki N."/>
            <person name="Veneault-Fourrey C."/>
            <person name="LaButti K."/>
            <person name="Lindquist E.A."/>
            <person name="Lipzen A."/>
            <person name="Lundell T."/>
            <person name="Morin E."/>
            <person name="Murat C."/>
            <person name="Sun H."/>
            <person name="Tunlid A."/>
            <person name="Henrissat B."/>
            <person name="Grigoriev I.V."/>
            <person name="Hibbett D.S."/>
            <person name="Martin F."/>
            <person name="Nordberg H.P."/>
            <person name="Cantor M.N."/>
            <person name="Hua S.X."/>
        </authorList>
    </citation>
    <scope>NUCLEOTIDE SEQUENCE [LARGE SCALE GENOMIC DNA]</scope>
    <source>
        <strain evidence="1 2">MUT 4182</strain>
    </source>
</reference>
<sequence>MEDLERRKLQGHRISILGLLDWLYLDFGCLRAERSPTVTLPPFWQGTSPVFAFLVLSPLVGRVSRKSIVYTVIR</sequence>